<feature type="region of interest" description="Disordered" evidence="1">
    <location>
        <begin position="282"/>
        <end position="330"/>
    </location>
</feature>
<organism evidence="2">
    <name type="scientific">uncultured Acetobacteraceae bacterium</name>
    <dbReference type="NCBI Taxonomy" id="169975"/>
    <lineage>
        <taxon>Bacteria</taxon>
        <taxon>Pseudomonadati</taxon>
        <taxon>Pseudomonadota</taxon>
        <taxon>Alphaproteobacteria</taxon>
        <taxon>Acetobacterales</taxon>
        <taxon>Acetobacteraceae</taxon>
        <taxon>environmental samples</taxon>
    </lineage>
</organism>
<dbReference type="EMBL" id="CADCTL010000048">
    <property type="protein sequence ID" value="CAA9221360.1"/>
    <property type="molecule type" value="Genomic_DNA"/>
</dbReference>
<feature type="region of interest" description="Disordered" evidence="1">
    <location>
        <begin position="35"/>
        <end position="61"/>
    </location>
</feature>
<proteinExistence type="predicted"/>
<sequence>GPAGLGIPEHLHPRSGARAGLPRGVHLARAVGPAGPDALLAPVRPDRRRSGGSDLPGLDRPDLVDLRLRGLRDHRPQHVGLSGVGPGAVRAPAPLAGARTPVAGLRPEIPAVGAGRLVAGGRLLPHGIRPDVVGARLHPCAAARPRHPHGVGLRGGDLAVPRAGLLPADPDGELVGGGALRHLPAPGLDRRILDPVRQSFLQPVPRALHRLPLRLDPALRHARGDHPRHRPLRLGARSGADAGPRHRARALHALLALDHGLRRLFREHPPLALLVRHPLPDHRRHRHPVDRYRGGQLVSLGDQAGLRTRLSRRVSSAARPRPTRHRSAAM</sequence>
<name>A0A6J4HEX3_9PROT</name>
<gene>
    <name evidence="2" type="ORF">AVDCRST_MAG04-639</name>
</gene>
<evidence type="ECO:0000313" key="2">
    <source>
        <dbReference type="EMBL" id="CAA9221360.1"/>
    </source>
</evidence>
<accession>A0A6J4HEX3</accession>
<dbReference type="AlphaFoldDB" id="A0A6J4HEX3"/>
<feature type="region of interest" description="Disordered" evidence="1">
    <location>
        <begin position="221"/>
        <end position="242"/>
    </location>
</feature>
<evidence type="ECO:0000256" key="1">
    <source>
        <dbReference type="SAM" id="MobiDB-lite"/>
    </source>
</evidence>
<protein>
    <submittedName>
        <fullName evidence="2">Photosynthetic reaction center M subunit</fullName>
    </submittedName>
</protein>
<feature type="non-terminal residue" evidence="2">
    <location>
        <position position="330"/>
    </location>
</feature>
<feature type="non-terminal residue" evidence="2">
    <location>
        <position position="1"/>
    </location>
</feature>
<reference evidence="2" key="1">
    <citation type="submission" date="2020-02" db="EMBL/GenBank/DDBJ databases">
        <authorList>
            <person name="Meier V. D."/>
        </authorList>
    </citation>
    <scope>NUCLEOTIDE SEQUENCE</scope>
    <source>
        <strain evidence="2">AVDCRST_MAG04</strain>
    </source>
</reference>
<feature type="compositionally biased region" description="Basic residues" evidence="1">
    <location>
        <begin position="321"/>
        <end position="330"/>
    </location>
</feature>
<feature type="compositionally biased region" description="Basic and acidic residues" evidence="1">
    <location>
        <begin position="44"/>
        <end position="61"/>
    </location>
</feature>